<feature type="domain" description="Glycosyl transferase family 1" evidence="4">
    <location>
        <begin position="190"/>
        <end position="345"/>
    </location>
</feature>
<organism evidence="6 7">
    <name type="scientific">Jeotgalicoccus aerolatus</name>
    <dbReference type="NCBI Taxonomy" id="709510"/>
    <lineage>
        <taxon>Bacteria</taxon>
        <taxon>Bacillati</taxon>
        <taxon>Bacillota</taxon>
        <taxon>Bacilli</taxon>
        <taxon>Bacillales</taxon>
        <taxon>Staphylococcaceae</taxon>
        <taxon>Jeotgalicoccus</taxon>
    </lineage>
</organism>
<dbReference type="STRING" id="586411.SAMN05216187_103231"/>
<dbReference type="GO" id="GO:0009247">
    <property type="term" value="P:glycolipid biosynthetic process"/>
    <property type="evidence" value="ECO:0007669"/>
    <property type="project" value="InterPro"/>
</dbReference>
<dbReference type="SUPFAM" id="SSF53756">
    <property type="entry name" value="UDP-Glycosyltransferase/glycogen phosphorylase"/>
    <property type="match status" value="1"/>
</dbReference>
<dbReference type="GO" id="GO:0016020">
    <property type="term" value="C:membrane"/>
    <property type="evidence" value="ECO:0007669"/>
    <property type="project" value="GOC"/>
</dbReference>
<dbReference type="Pfam" id="PF00534">
    <property type="entry name" value="Glycos_transf_1"/>
    <property type="match status" value="1"/>
</dbReference>
<dbReference type="AlphaFoldDB" id="A0A1G8XQ33"/>
<evidence type="ECO:0000256" key="2">
    <source>
        <dbReference type="ARBA" id="ARBA00022676"/>
    </source>
</evidence>
<sequence length="360" mass="41226">MKNLKVLVITGSFGNGHLMVSNSLNTILEHYNIDVIQHDLYLEAHPLLTRVIKDWYMRCFTHFKPTYKLFYYARQDQLNSCIYKKYGLNHLKTIIDIHQPDLILNTFPTPVLGLIKKELDITIPIHTVITDYCAHKNWVIENTHTYYVATKKIKFDLISKGVAADMIKITGIPIAQNFKIKTDRTAWLKRFNLSPDKKTILISTGALGILKGFKSYVKSCADDINTQLVIICGKNDSLRLKLKNDFRTCSNVVIIGYTKSMKHWMSSSDVLITKPGGITLTEALVTETPVILYKPTPGQEMENAIYFQTNKMALVANNKKELMTHTESIIRNHSIRHTIKSQMRKEKNQQAAENIIENIL</sequence>
<dbReference type="OrthoDB" id="9815663at2"/>
<dbReference type="PANTHER" id="PTHR43025:SF3">
    <property type="entry name" value="MONOGALACTOSYLDIACYLGLYCEROL SYNTHASE 1, CHLOROPLASTIC"/>
    <property type="match status" value="1"/>
</dbReference>
<keyword evidence="2" id="KW-0328">Glycosyltransferase</keyword>
<name>A0A1G8XQ33_9STAP</name>
<dbReference type="Gene3D" id="3.40.50.2000">
    <property type="entry name" value="Glycogen Phosphorylase B"/>
    <property type="match status" value="1"/>
</dbReference>
<dbReference type="RefSeq" id="WP_092595995.1">
    <property type="nucleotide sequence ID" value="NZ_FNFI01000003.1"/>
</dbReference>
<dbReference type="Proteomes" id="UP000242700">
    <property type="component" value="Unassembled WGS sequence"/>
</dbReference>
<evidence type="ECO:0000256" key="1">
    <source>
        <dbReference type="ARBA" id="ARBA00006962"/>
    </source>
</evidence>
<accession>A0A1G8XQ33</accession>
<dbReference type="Pfam" id="PF06925">
    <property type="entry name" value="MGDG_synth"/>
    <property type="match status" value="1"/>
</dbReference>
<comment type="similarity">
    <text evidence="1">Belongs to the glycosyltransferase 28 family.</text>
</comment>
<dbReference type="InterPro" id="IPR009695">
    <property type="entry name" value="Diacylglyc_glucosyltr_N"/>
</dbReference>
<reference evidence="7" key="1">
    <citation type="submission" date="2016-10" db="EMBL/GenBank/DDBJ databases">
        <authorList>
            <person name="Varghese N."/>
            <person name="Submissions S."/>
        </authorList>
    </citation>
    <scope>NUCLEOTIDE SEQUENCE [LARGE SCALE GENOMIC DNA]</scope>
    <source>
        <strain evidence="7">CGMCC 1.8911</strain>
    </source>
</reference>
<proteinExistence type="inferred from homology"/>
<dbReference type="InterPro" id="IPR001296">
    <property type="entry name" value="Glyco_trans_1"/>
</dbReference>
<dbReference type="InterPro" id="IPR050519">
    <property type="entry name" value="Glycosyltransf_28_UgtP"/>
</dbReference>
<protein>
    <submittedName>
        <fullName evidence="6">Processive 1,2-diacylglycerol beta-glucosyltransferase</fullName>
    </submittedName>
</protein>
<feature type="domain" description="Diacylglycerol glucosyltransferase N-terminal" evidence="5">
    <location>
        <begin position="17"/>
        <end position="174"/>
    </location>
</feature>
<evidence type="ECO:0000259" key="5">
    <source>
        <dbReference type="Pfam" id="PF06925"/>
    </source>
</evidence>
<evidence type="ECO:0000256" key="3">
    <source>
        <dbReference type="ARBA" id="ARBA00022679"/>
    </source>
</evidence>
<dbReference type="PANTHER" id="PTHR43025">
    <property type="entry name" value="MONOGALACTOSYLDIACYLGLYCEROL SYNTHASE"/>
    <property type="match status" value="1"/>
</dbReference>
<dbReference type="EMBL" id="FNFI01000003">
    <property type="protein sequence ID" value="SDJ92294.1"/>
    <property type="molecule type" value="Genomic_DNA"/>
</dbReference>
<evidence type="ECO:0000313" key="7">
    <source>
        <dbReference type="Proteomes" id="UP000242700"/>
    </source>
</evidence>
<evidence type="ECO:0000313" key="6">
    <source>
        <dbReference type="EMBL" id="SDJ92294.1"/>
    </source>
</evidence>
<dbReference type="GO" id="GO:0016758">
    <property type="term" value="F:hexosyltransferase activity"/>
    <property type="evidence" value="ECO:0007669"/>
    <property type="project" value="InterPro"/>
</dbReference>
<evidence type="ECO:0000259" key="4">
    <source>
        <dbReference type="Pfam" id="PF00534"/>
    </source>
</evidence>
<gene>
    <name evidence="6" type="ORF">SAMN05216187_103231</name>
</gene>
<keyword evidence="3 6" id="KW-0808">Transferase</keyword>